<name>A0ABY6HZW0_9ARCH</name>
<evidence type="ECO:0000313" key="1">
    <source>
        <dbReference type="EMBL" id="UYP48109.1"/>
    </source>
</evidence>
<gene>
    <name evidence="1" type="ORF">NEF87_004394</name>
</gene>
<dbReference type="InterPro" id="IPR001646">
    <property type="entry name" value="5peptide_repeat"/>
</dbReference>
<protein>
    <recommendedName>
        <fullName evidence="3">Pentapeptide repeat-containing protein</fullName>
    </recommendedName>
</protein>
<dbReference type="Gene3D" id="2.160.20.80">
    <property type="entry name" value="E3 ubiquitin-protein ligase SopA"/>
    <property type="match status" value="1"/>
</dbReference>
<dbReference type="EMBL" id="CP104013">
    <property type="protein sequence ID" value="UYP48109.1"/>
    <property type="molecule type" value="Genomic_DNA"/>
</dbReference>
<sequence>MDLSEFPESNLPGDDFSDVDYQYMRAAAEQSVLFSKTEWNVILSQHAEFLKTGGGGGKWETMNLNGVILGLYAGPSVSTGAQALLNNRNLTGVNLSNIVLAYANMVGVLAQNQNFSHSNLNHILFTDSFLEGSDFSRTNLMGTDFSRSQLKGCSFRNANLKYCDFENCDLTDVDFTGAKLAHSRFPGAILKNILR</sequence>
<keyword evidence="2" id="KW-1185">Reference proteome</keyword>
<organism evidence="1 2">
    <name type="scientific">Candidatus Lokiarchaeum ossiferum</name>
    <dbReference type="NCBI Taxonomy" id="2951803"/>
    <lineage>
        <taxon>Archaea</taxon>
        <taxon>Promethearchaeati</taxon>
        <taxon>Promethearchaeota</taxon>
        <taxon>Promethearchaeia</taxon>
        <taxon>Promethearchaeales</taxon>
        <taxon>Promethearchaeaceae</taxon>
        <taxon>Candidatus Lokiarchaeum</taxon>
    </lineage>
</organism>
<dbReference type="SUPFAM" id="SSF141571">
    <property type="entry name" value="Pentapeptide repeat-like"/>
    <property type="match status" value="1"/>
</dbReference>
<proteinExistence type="predicted"/>
<dbReference type="PANTHER" id="PTHR14136:SF17">
    <property type="entry name" value="BTB_POZ DOMAIN-CONTAINING PROTEIN KCTD9"/>
    <property type="match status" value="1"/>
</dbReference>
<dbReference type="Pfam" id="PF13599">
    <property type="entry name" value="Pentapeptide_4"/>
    <property type="match status" value="1"/>
</dbReference>
<evidence type="ECO:0000313" key="2">
    <source>
        <dbReference type="Proteomes" id="UP001208689"/>
    </source>
</evidence>
<reference evidence="1" key="1">
    <citation type="submission" date="2022-09" db="EMBL/GenBank/DDBJ databases">
        <title>Actin cytoskeleton and complex cell architecture in an #Asgard archaeon.</title>
        <authorList>
            <person name="Ponce Toledo R.I."/>
            <person name="Schleper C."/>
            <person name="Rodrigues Oliveira T."/>
            <person name="Wollweber F."/>
            <person name="Xu J."/>
            <person name="Rittmann S."/>
            <person name="Klingl A."/>
            <person name="Pilhofer M."/>
        </authorList>
    </citation>
    <scope>NUCLEOTIDE SEQUENCE</scope>
    <source>
        <strain evidence="1">B-35</strain>
    </source>
</reference>
<accession>A0ABY6HZW0</accession>
<dbReference type="Proteomes" id="UP001208689">
    <property type="component" value="Chromosome"/>
</dbReference>
<dbReference type="Pfam" id="PF00805">
    <property type="entry name" value="Pentapeptide"/>
    <property type="match status" value="1"/>
</dbReference>
<dbReference type="InterPro" id="IPR051082">
    <property type="entry name" value="Pentapeptide-BTB/POZ_domain"/>
</dbReference>
<dbReference type="PANTHER" id="PTHR14136">
    <property type="entry name" value="BTB_POZ DOMAIN-CONTAINING PROTEIN KCTD9"/>
    <property type="match status" value="1"/>
</dbReference>
<evidence type="ECO:0008006" key="3">
    <source>
        <dbReference type="Google" id="ProtNLM"/>
    </source>
</evidence>